<dbReference type="PATRIC" id="fig|1317121.7.peg.683"/>
<gene>
    <name evidence="1" type="ORF">ATO11_03355</name>
</gene>
<dbReference type="RefSeq" id="WP_050529367.1">
    <property type="nucleotide sequence ID" value="NZ_AQQZ01000001.1"/>
</dbReference>
<dbReference type="Gene3D" id="2.60.120.620">
    <property type="entry name" value="q2cbj1_9rhob like domain"/>
    <property type="match status" value="1"/>
</dbReference>
<sequence>MLTPAQIDQFNRDGYLVIEDVIDEATRQAVIDEYAALMDGLYDQWHAEGHVPAPQAGWGFWDKLGAAFRAGHEWYQPLDISLPHADITDDTPMHFGPAVFDMATHPRILDIAEALLGPELTSNPIQHVRIKPPERLVDGDEVRAHIVSTDWHQDRGVTLAEADETQMLTVWLAITDATVENGCLQVMPGIEEEMLPHCSLRQTGIRDRYLPKKEPVPAPVKAGGAVIFHPLTPHASLANMSDGYRWSFDLRYNVTGQSTGRDHFPSFVARSRANPETELKDWRVWRRMWEDTRHSVAHGTHIPQHRWPTSGPYCA</sequence>
<dbReference type="InterPro" id="IPR008775">
    <property type="entry name" value="Phytyl_CoA_dOase-like"/>
</dbReference>
<dbReference type="Pfam" id="PF05721">
    <property type="entry name" value="PhyH"/>
    <property type="match status" value="1"/>
</dbReference>
<protein>
    <submittedName>
        <fullName evidence="1">Phytanoyl-CoA dioxygenase</fullName>
    </submittedName>
</protein>
<evidence type="ECO:0000313" key="2">
    <source>
        <dbReference type="Proteomes" id="UP000036938"/>
    </source>
</evidence>
<name>A0A0L1JW45_9RHOB</name>
<reference evidence="1 2" key="1">
    <citation type="journal article" date="2015" name="Int. J. Syst. Evol. Microbiol.">
        <title>Aestuariivita atlantica sp. nov., isolated from deep sea sediment of the Atlantic Ocean.</title>
        <authorList>
            <person name="Li G."/>
            <person name="Lai Q."/>
            <person name="Du Y."/>
            <person name="Liu X."/>
            <person name="Sun F."/>
            <person name="Shao Z."/>
        </authorList>
    </citation>
    <scope>NUCLEOTIDE SEQUENCE [LARGE SCALE GENOMIC DNA]</scope>
    <source>
        <strain evidence="1 2">22II-S11-z3</strain>
    </source>
</reference>
<keyword evidence="2" id="KW-1185">Reference proteome</keyword>
<dbReference type="GO" id="GO:0005506">
    <property type="term" value="F:iron ion binding"/>
    <property type="evidence" value="ECO:0007669"/>
    <property type="project" value="UniProtKB-ARBA"/>
</dbReference>
<dbReference type="OrthoDB" id="2553118at2"/>
<proteinExistence type="predicted"/>
<dbReference type="SUPFAM" id="SSF51197">
    <property type="entry name" value="Clavaminate synthase-like"/>
    <property type="match status" value="1"/>
</dbReference>
<dbReference type="AlphaFoldDB" id="A0A0L1JW45"/>
<keyword evidence="1" id="KW-0223">Dioxygenase</keyword>
<organism evidence="1 2">
    <name type="scientific">Pseudaestuariivita atlantica</name>
    <dbReference type="NCBI Taxonomy" id="1317121"/>
    <lineage>
        <taxon>Bacteria</taxon>
        <taxon>Pseudomonadati</taxon>
        <taxon>Pseudomonadota</taxon>
        <taxon>Alphaproteobacteria</taxon>
        <taxon>Rhodobacterales</taxon>
        <taxon>Paracoccaceae</taxon>
        <taxon>Pseudaestuariivita</taxon>
    </lineage>
</organism>
<dbReference type="EMBL" id="AQQZ01000001">
    <property type="protein sequence ID" value="KNG95628.1"/>
    <property type="molecule type" value="Genomic_DNA"/>
</dbReference>
<evidence type="ECO:0000313" key="1">
    <source>
        <dbReference type="EMBL" id="KNG95628.1"/>
    </source>
</evidence>
<dbReference type="PANTHER" id="PTHR20883:SF14">
    <property type="entry name" value="PHYTANOYL-COA DIOXYGENASE"/>
    <property type="match status" value="1"/>
</dbReference>
<dbReference type="Proteomes" id="UP000036938">
    <property type="component" value="Unassembled WGS sequence"/>
</dbReference>
<dbReference type="PANTHER" id="PTHR20883">
    <property type="entry name" value="PHYTANOYL-COA DIOXYGENASE DOMAIN CONTAINING 1"/>
    <property type="match status" value="1"/>
</dbReference>
<comment type="caution">
    <text evidence="1">The sequence shown here is derived from an EMBL/GenBank/DDBJ whole genome shotgun (WGS) entry which is preliminary data.</text>
</comment>
<accession>A0A0L1JW45</accession>
<dbReference type="STRING" id="1317121.ATO11_03355"/>
<keyword evidence="1" id="KW-0560">Oxidoreductase</keyword>
<dbReference type="GO" id="GO:0016706">
    <property type="term" value="F:2-oxoglutarate-dependent dioxygenase activity"/>
    <property type="evidence" value="ECO:0007669"/>
    <property type="project" value="UniProtKB-ARBA"/>
</dbReference>